<sequence length="91" mass="10352">MINYDHLRDNDDFMRVLSAIRENCIATEYEIAEIADMDFDVVCEHHRLAQAIVAEEIDHGIVHDPYGASVAQGFMAWLRAEYPNGSAARQE</sequence>
<organism evidence="1 2">
    <name type="scientific">Dermabacter jinjuensis</name>
    <dbReference type="NCBI Taxonomy" id="1667168"/>
    <lineage>
        <taxon>Bacteria</taxon>
        <taxon>Bacillati</taxon>
        <taxon>Actinomycetota</taxon>
        <taxon>Actinomycetes</taxon>
        <taxon>Micrococcales</taxon>
        <taxon>Dermabacteraceae</taxon>
        <taxon>Dermabacter</taxon>
    </lineage>
</organism>
<name>A0ABN5DQF7_9MICO</name>
<protein>
    <submittedName>
        <fullName evidence="1">Uncharacterized protein</fullName>
    </submittedName>
</protein>
<dbReference type="Proteomes" id="UP000815698">
    <property type="component" value="Chromosome"/>
</dbReference>
<keyword evidence="2" id="KW-1185">Reference proteome</keyword>
<gene>
    <name evidence="1" type="ORF">COP05_02420</name>
</gene>
<reference evidence="1 2" key="1">
    <citation type="journal article" date="2016" name="Int. J. Syst. Evol. Microbiol.">
        <title>Dermabacter jinjuensis sp. nov., a novel species of the genus Dermabacter isolated from a clinical specimen.</title>
        <authorList>
            <person name="Park Y.K."/>
            <person name="Lee K.M."/>
            <person name="Lee W.K."/>
            <person name="Cho M.J."/>
            <person name="Lee H.S."/>
            <person name="Cho Y.G."/>
            <person name="Lee Y.C."/>
            <person name="Lee W.K."/>
            <person name="Seong W.K."/>
            <person name="Hwang K.J."/>
        </authorList>
    </citation>
    <scope>NUCLEOTIDE SEQUENCE [LARGE SCALE GENOMIC DNA]</scope>
    <source>
        <strain evidence="1 2">32T</strain>
    </source>
</reference>
<evidence type="ECO:0000313" key="1">
    <source>
        <dbReference type="EMBL" id="ATH96070.1"/>
    </source>
</evidence>
<accession>A0ABN5DQF7</accession>
<dbReference type="EMBL" id="CP023482">
    <property type="protein sequence ID" value="ATH96070.1"/>
    <property type="molecule type" value="Genomic_DNA"/>
</dbReference>
<dbReference type="RefSeq" id="WP_096882577.1">
    <property type="nucleotide sequence ID" value="NZ_CP023482.1"/>
</dbReference>
<proteinExistence type="predicted"/>
<evidence type="ECO:0000313" key="2">
    <source>
        <dbReference type="Proteomes" id="UP000815698"/>
    </source>
</evidence>